<dbReference type="Proteomes" id="UP000092993">
    <property type="component" value="Unassembled WGS sequence"/>
</dbReference>
<comment type="caution">
    <text evidence="1">The sequence shown here is derived from an EMBL/GenBank/DDBJ whole genome shotgun (WGS) entry which is preliminary data.</text>
</comment>
<keyword evidence="2" id="KW-1185">Reference proteome</keyword>
<organism evidence="1 2">
    <name type="scientific">Grifola frondosa</name>
    <name type="common">Maitake</name>
    <name type="synonym">Polyporus frondosus</name>
    <dbReference type="NCBI Taxonomy" id="5627"/>
    <lineage>
        <taxon>Eukaryota</taxon>
        <taxon>Fungi</taxon>
        <taxon>Dikarya</taxon>
        <taxon>Basidiomycota</taxon>
        <taxon>Agaricomycotina</taxon>
        <taxon>Agaricomycetes</taxon>
        <taxon>Polyporales</taxon>
        <taxon>Grifolaceae</taxon>
        <taxon>Grifola</taxon>
    </lineage>
</organism>
<accession>A0A1C7MBG3</accession>
<name>A0A1C7MBG3_GRIFR</name>
<reference evidence="1 2" key="1">
    <citation type="submission" date="2016-03" db="EMBL/GenBank/DDBJ databases">
        <title>Whole genome sequencing of Grifola frondosa 9006-11.</title>
        <authorList>
            <person name="Min B."/>
            <person name="Park H."/>
            <person name="Kim J.-G."/>
            <person name="Cho H."/>
            <person name="Oh Y.-L."/>
            <person name="Kong W.-S."/>
            <person name="Choi I.-G."/>
        </authorList>
    </citation>
    <scope>NUCLEOTIDE SEQUENCE [LARGE SCALE GENOMIC DNA]</scope>
    <source>
        <strain evidence="1 2">9006-11</strain>
    </source>
</reference>
<sequence length="118" mass="13663">MNSINRIIRNTPHTFGVRSENMFPLITLRPEVPSQPYMVFHSSGRFSAMTDHPSVALNECRRPYPRTCMHLVWKGEKLTIPMKVEDSLDRTGSTTDAMCAVAMRYSMDSTYYQIHYLE</sequence>
<evidence type="ECO:0000313" key="2">
    <source>
        <dbReference type="Proteomes" id="UP000092993"/>
    </source>
</evidence>
<protein>
    <submittedName>
        <fullName evidence="1">Uncharacterized protein</fullName>
    </submittedName>
</protein>
<evidence type="ECO:0000313" key="1">
    <source>
        <dbReference type="EMBL" id="OBZ74142.1"/>
    </source>
</evidence>
<dbReference type="EMBL" id="LUGG01000006">
    <property type="protein sequence ID" value="OBZ74142.1"/>
    <property type="molecule type" value="Genomic_DNA"/>
</dbReference>
<gene>
    <name evidence="1" type="ORF">A0H81_06030</name>
</gene>
<dbReference type="AlphaFoldDB" id="A0A1C7MBG3"/>
<proteinExistence type="predicted"/>